<reference evidence="4 5" key="1">
    <citation type="journal article" date="2016" name="Genome Announc.">
        <title>Whole-Genome Sequence of Rummeliibacillus stabekisii Strain PP9 Isolated from Antarctic Soil.</title>
        <authorList>
            <person name="da Mota F.F."/>
            <person name="Vollu R.E."/>
            <person name="Jurelevicius D."/>
            <person name="Seldin L."/>
        </authorList>
    </citation>
    <scope>NUCLEOTIDE SEQUENCE [LARGE SCALE GENOMIC DNA]</scope>
    <source>
        <strain evidence="4 5">PP9</strain>
    </source>
</reference>
<evidence type="ECO:0000256" key="1">
    <source>
        <dbReference type="ARBA" id="ARBA00005278"/>
    </source>
</evidence>
<evidence type="ECO:0000256" key="2">
    <source>
        <dbReference type="ARBA" id="ARBA00023136"/>
    </source>
</evidence>
<keyword evidence="5" id="KW-1185">Reference proteome</keyword>
<protein>
    <submittedName>
        <fullName evidence="4">Spore gernimation protein KA</fullName>
    </submittedName>
</protein>
<organism evidence="4 5">
    <name type="scientific">Rummeliibacillus stabekisii</name>
    <dbReference type="NCBI Taxonomy" id="241244"/>
    <lineage>
        <taxon>Bacteria</taxon>
        <taxon>Bacillati</taxon>
        <taxon>Bacillota</taxon>
        <taxon>Bacilli</taxon>
        <taxon>Bacillales</taxon>
        <taxon>Caryophanaceae</taxon>
        <taxon>Rummeliibacillus</taxon>
    </lineage>
</organism>
<evidence type="ECO:0000313" key="4">
    <source>
        <dbReference type="EMBL" id="AMW99274.1"/>
    </source>
</evidence>
<dbReference type="InterPro" id="IPR050768">
    <property type="entry name" value="UPF0353/GerABKA_families"/>
</dbReference>
<dbReference type="RefSeq" id="WP_066787875.1">
    <property type="nucleotide sequence ID" value="NZ_CP014806.1"/>
</dbReference>
<reference evidence="5" key="2">
    <citation type="submission" date="2016-03" db="EMBL/GenBank/DDBJ databases">
        <authorList>
            <person name="Ploux O."/>
        </authorList>
    </citation>
    <scope>NUCLEOTIDE SEQUENCE [LARGE SCALE GENOMIC DNA]</scope>
    <source>
        <strain evidence="5">PP9</strain>
    </source>
</reference>
<keyword evidence="2 3" id="KW-0472">Membrane</keyword>
<dbReference type="AlphaFoldDB" id="A0A143HC16"/>
<feature type="transmembrane region" description="Helical" evidence="3">
    <location>
        <begin position="274"/>
        <end position="296"/>
    </location>
</feature>
<evidence type="ECO:0000313" key="5">
    <source>
        <dbReference type="Proteomes" id="UP000076021"/>
    </source>
</evidence>
<dbReference type="PIRSF" id="PIRSF005690">
    <property type="entry name" value="GerBA"/>
    <property type="match status" value="1"/>
</dbReference>
<sequence>MLHLESMVEKLKATFYNSVDFVAREISFPKDQYAILCYYSSMANKKDVQDILSVLKVQTTFNEKDWDATTATQKESYDLEKLVEYVCQGYTVLLLLNSQQMVRFTMPNLPHRSPDEPINEAIIRGAHEGFVEDTDVNLGLIRKRMRVPDLIVKKVTVGIDNKADIYYMYLARYANQDNLADLERKLEGIKDQADGLYTSGQLNDFIEDNPISPFPQIMNTERPDRVFANLTEGKIVIMTDYSPTAFITPVTLFSFYQSPDDFNSRVIVGSFYRMVRIVSFLTAVYLPALYIAIVSYHYEVLPIELSKKLKLDISEIPFKPIVEALIVEIIIELIREASVRLPKSLVQTIGIVGGLVVGDVIISAGLVSNMVVIVVALTAISSYVVPSVELNTSVRVLRFPFMFAAAFFGFFGIMAGFLILTIHLCNLSSLKSPYFSPIVPFEPNKIPQMFFRQKHSRSGPQPSSFDPKGKKT</sequence>
<dbReference type="KEGG" id="rst:ATY39_07235"/>
<feature type="transmembrane region" description="Helical" evidence="3">
    <location>
        <begin position="355"/>
        <end position="381"/>
    </location>
</feature>
<dbReference type="PANTHER" id="PTHR22550:SF5">
    <property type="entry name" value="LEUCINE ZIPPER PROTEIN 4"/>
    <property type="match status" value="1"/>
</dbReference>
<feature type="transmembrane region" description="Helical" evidence="3">
    <location>
        <begin position="401"/>
        <end position="425"/>
    </location>
</feature>
<dbReference type="GO" id="GO:0016020">
    <property type="term" value="C:membrane"/>
    <property type="evidence" value="ECO:0007669"/>
    <property type="project" value="InterPro"/>
</dbReference>
<gene>
    <name evidence="4" type="ORF">ATY39_07235</name>
</gene>
<keyword evidence="3" id="KW-1133">Transmembrane helix</keyword>
<evidence type="ECO:0000256" key="3">
    <source>
        <dbReference type="SAM" id="Phobius"/>
    </source>
</evidence>
<dbReference type="GO" id="GO:0009847">
    <property type="term" value="P:spore germination"/>
    <property type="evidence" value="ECO:0007669"/>
    <property type="project" value="InterPro"/>
</dbReference>
<dbReference type="STRING" id="241244.ATY39_07235"/>
<accession>A0A143HC16</accession>
<name>A0A143HC16_9BACL</name>
<keyword evidence="3" id="KW-0812">Transmembrane</keyword>
<dbReference type="PANTHER" id="PTHR22550">
    <property type="entry name" value="SPORE GERMINATION PROTEIN"/>
    <property type="match status" value="1"/>
</dbReference>
<dbReference type="Pfam" id="PF03323">
    <property type="entry name" value="GerA"/>
    <property type="match status" value="1"/>
</dbReference>
<proteinExistence type="inferred from homology"/>
<dbReference type="OrthoDB" id="9772630at2"/>
<dbReference type="InterPro" id="IPR004995">
    <property type="entry name" value="Spore_Ger"/>
</dbReference>
<dbReference type="EMBL" id="CP014806">
    <property type="protein sequence ID" value="AMW99274.1"/>
    <property type="molecule type" value="Genomic_DNA"/>
</dbReference>
<dbReference type="Proteomes" id="UP000076021">
    <property type="component" value="Chromosome"/>
</dbReference>
<comment type="similarity">
    <text evidence="1">Belongs to the GerABKA family.</text>
</comment>